<dbReference type="Proteomes" id="UP000500953">
    <property type="component" value="Chromosome"/>
</dbReference>
<feature type="transmembrane region" description="Helical" evidence="1">
    <location>
        <begin position="74"/>
        <end position="93"/>
    </location>
</feature>
<evidence type="ECO:0000313" key="3">
    <source>
        <dbReference type="Proteomes" id="UP000500953"/>
    </source>
</evidence>
<evidence type="ECO:0000313" key="2">
    <source>
        <dbReference type="EMBL" id="QIS18941.1"/>
    </source>
</evidence>
<keyword evidence="1" id="KW-0812">Transmembrane</keyword>
<dbReference type="AlphaFoldDB" id="A0A6G9Z0P2"/>
<evidence type="ECO:0000256" key="1">
    <source>
        <dbReference type="SAM" id="Phobius"/>
    </source>
</evidence>
<dbReference type="EMBL" id="CP046173">
    <property type="protein sequence ID" value="QIS18941.1"/>
    <property type="molecule type" value="Genomic_DNA"/>
</dbReference>
<keyword evidence="1" id="KW-0472">Membrane</keyword>
<dbReference type="RefSeq" id="WP_167486254.1">
    <property type="nucleotide sequence ID" value="NZ_CP046173.1"/>
</dbReference>
<feature type="transmembrane region" description="Helical" evidence="1">
    <location>
        <begin position="50"/>
        <end position="68"/>
    </location>
</feature>
<organism evidence="2 3">
    <name type="scientific">Nocardia terpenica</name>
    <dbReference type="NCBI Taxonomy" id="455432"/>
    <lineage>
        <taxon>Bacteria</taxon>
        <taxon>Bacillati</taxon>
        <taxon>Actinomycetota</taxon>
        <taxon>Actinomycetes</taxon>
        <taxon>Mycobacteriales</taxon>
        <taxon>Nocardiaceae</taxon>
        <taxon>Nocardia</taxon>
    </lineage>
</organism>
<accession>A0A6G9Z0P2</accession>
<name>A0A6G9Z0P2_9NOCA</name>
<protein>
    <submittedName>
        <fullName evidence="2">Uncharacterized protein</fullName>
    </submittedName>
</protein>
<proteinExistence type="predicted"/>
<sequence length="206" mass="22582">MFPPAAGLSGLRRKGADQLDRVQQMPEFRAGVPGARGLLEIARRSESMEIFLLWVAIGVGGIFAAGSVSAGSAVVFVLVWLGALVITVWVSSFQVKRQLDILVAAPIQSTTEVIEQHFRGIGWRRVEGRGHFNFQSRGMGVGSFNMENPVLSIDLEAVDPTRTGVNIWMSSWSSRWGMVSSCDRVLIKRWKLSRKLVNLGTVPATT</sequence>
<reference evidence="2 3" key="1">
    <citation type="journal article" date="2019" name="ACS Chem. Biol.">
        <title>Identification and Mobilization of a Cryptic Antibiotic Biosynthesis Gene Locus from a Human-Pathogenic Nocardia Isolate.</title>
        <authorList>
            <person name="Herisse M."/>
            <person name="Ishida K."/>
            <person name="Porter J.L."/>
            <person name="Howden B."/>
            <person name="Hertweck C."/>
            <person name="Stinear T.P."/>
            <person name="Pidot S.J."/>
        </authorList>
    </citation>
    <scope>NUCLEOTIDE SEQUENCE [LARGE SCALE GENOMIC DNA]</scope>
    <source>
        <strain evidence="2 3">AUSMDU00012715</strain>
    </source>
</reference>
<gene>
    <name evidence="2" type="ORF">F6W96_12165</name>
</gene>
<keyword evidence="1" id="KW-1133">Transmembrane helix</keyword>